<evidence type="ECO:0000256" key="2">
    <source>
        <dbReference type="ARBA" id="ARBA00022857"/>
    </source>
</evidence>
<dbReference type="InterPro" id="IPR023210">
    <property type="entry name" value="NADP_OxRdtase_dom"/>
</dbReference>
<dbReference type="PANTHER" id="PTHR11732">
    <property type="entry name" value="ALDO/KETO REDUCTASE"/>
    <property type="match status" value="1"/>
</dbReference>
<dbReference type="Gene3D" id="3.20.20.100">
    <property type="entry name" value="NADP-dependent oxidoreductase domain"/>
    <property type="match status" value="1"/>
</dbReference>
<accession>A0A6A4VPW4</accession>
<evidence type="ECO:0000313" key="10">
    <source>
        <dbReference type="Proteomes" id="UP000440578"/>
    </source>
</evidence>
<feature type="domain" description="NADP-dependent oxidoreductase" evidence="7">
    <location>
        <begin position="25"/>
        <end position="299"/>
    </location>
</feature>
<gene>
    <name evidence="8" type="primary">AKR1B10_0</name>
    <name evidence="9" type="synonym">AKR1B10_1</name>
    <name evidence="8" type="ORF">FJT64_008718</name>
    <name evidence="9" type="ORF">FJT64_020167</name>
</gene>
<reference evidence="8 10" key="1">
    <citation type="submission" date="2019-07" db="EMBL/GenBank/DDBJ databases">
        <title>Draft genome assembly of a fouling barnacle, Amphibalanus amphitrite (Darwin, 1854): The first reference genome for Thecostraca.</title>
        <authorList>
            <person name="Kim W."/>
        </authorList>
    </citation>
    <scope>NUCLEOTIDE SEQUENCE [LARGE SCALE GENOMIC DNA]</scope>
    <source>
        <strain evidence="8">SNU_AA5</strain>
        <tissue evidence="8">Soma without cirri and trophi</tissue>
    </source>
</reference>
<evidence type="ECO:0000313" key="9">
    <source>
        <dbReference type="EMBL" id="KAF0308628.1"/>
    </source>
</evidence>
<dbReference type="GO" id="GO:0016491">
    <property type="term" value="F:oxidoreductase activity"/>
    <property type="evidence" value="ECO:0007669"/>
    <property type="project" value="UniProtKB-KW"/>
</dbReference>
<dbReference type="InterPro" id="IPR020471">
    <property type="entry name" value="AKR"/>
</dbReference>
<dbReference type="EMBL" id="VIIS01000476">
    <property type="protein sequence ID" value="KAF0308628.1"/>
    <property type="molecule type" value="Genomic_DNA"/>
</dbReference>
<keyword evidence="10" id="KW-1185">Reference proteome</keyword>
<evidence type="ECO:0000313" key="8">
    <source>
        <dbReference type="EMBL" id="KAF0293460.1"/>
    </source>
</evidence>
<dbReference type="PIRSF" id="PIRSF000097">
    <property type="entry name" value="AKR"/>
    <property type="match status" value="1"/>
</dbReference>
<keyword evidence="3" id="KW-0560">Oxidoreductase</keyword>
<dbReference type="OrthoDB" id="416253at2759"/>
<dbReference type="SUPFAM" id="SSF51430">
    <property type="entry name" value="NAD(P)-linked oxidoreductase"/>
    <property type="match status" value="1"/>
</dbReference>
<dbReference type="EMBL" id="VIIS01001745">
    <property type="protein sequence ID" value="KAF0293460.1"/>
    <property type="molecule type" value="Genomic_DNA"/>
</dbReference>
<dbReference type="InterPro" id="IPR036812">
    <property type="entry name" value="NAD(P)_OxRdtase_dom_sf"/>
</dbReference>
<protein>
    <submittedName>
        <fullName evidence="8">Aldo-keto reductase family 1 member B10</fullName>
    </submittedName>
</protein>
<feature type="active site" description="Proton donor" evidence="4">
    <location>
        <position position="57"/>
    </location>
</feature>
<dbReference type="AlphaFoldDB" id="A0A6A4VPW4"/>
<dbReference type="Pfam" id="PF00248">
    <property type="entry name" value="Aldo_ket_red"/>
    <property type="match status" value="1"/>
</dbReference>
<feature type="site" description="Lowers pKa of active site Tyr" evidence="6">
    <location>
        <position position="86"/>
    </location>
</feature>
<evidence type="ECO:0000256" key="1">
    <source>
        <dbReference type="ARBA" id="ARBA00007905"/>
    </source>
</evidence>
<proteinExistence type="inferred from homology"/>
<feature type="binding site" evidence="5">
    <location>
        <position position="119"/>
    </location>
    <ligand>
        <name>substrate</name>
    </ligand>
</feature>
<sequence length="322" mass="36353">MRTMTPPPKFPTVKLASGYEMPLFGLGTWKSEPGKVKEAVETALSLGYRHIDCARAYQNEAEVGEALRNKIADGTVKREDVFITSKLWNTFHSPELVMPALKKTLEDLGLDYIDLYLIHWPMGYKEGGELFPKDADGKMQFSDVDYLDTWKALEEGVNTKLVRSLGVSNFNEEQIERVMAEAKVPVCVNQVECHPYLTQKKLMEFCASKNIVVTAYSPLGSPDRPWAKPGDVELMDEPKLKTIAEKYNKSVAQVLIRYQLQRGNVVIPKSVTPSRIKENMEILDFELSADDVAAIDSFDNGGRFCGLSWMSHHKYYPFNAKA</sequence>
<name>A0A6A4VPW4_AMPAM</name>
<dbReference type="PROSITE" id="PS00798">
    <property type="entry name" value="ALDOKETO_REDUCTASE_1"/>
    <property type="match status" value="1"/>
</dbReference>
<evidence type="ECO:0000256" key="5">
    <source>
        <dbReference type="PIRSR" id="PIRSR000097-2"/>
    </source>
</evidence>
<evidence type="ECO:0000256" key="6">
    <source>
        <dbReference type="PIRSR" id="PIRSR000097-3"/>
    </source>
</evidence>
<organism evidence="8 10">
    <name type="scientific">Amphibalanus amphitrite</name>
    <name type="common">Striped barnacle</name>
    <name type="synonym">Balanus amphitrite</name>
    <dbReference type="NCBI Taxonomy" id="1232801"/>
    <lineage>
        <taxon>Eukaryota</taxon>
        <taxon>Metazoa</taxon>
        <taxon>Ecdysozoa</taxon>
        <taxon>Arthropoda</taxon>
        <taxon>Crustacea</taxon>
        <taxon>Multicrustacea</taxon>
        <taxon>Cirripedia</taxon>
        <taxon>Thoracica</taxon>
        <taxon>Thoracicalcarea</taxon>
        <taxon>Balanomorpha</taxon>
        <taxon>Balanoidea</taxon>
        <taxon>Balanidae</taxon>
        <taxon>Amphibalaninae</taxon>
        <taxon>Amphibalanus</taxon>
    </lineage>
</organism>
<dbReference type="PROSITE" id="PS00062">
    <property type="entry name" value="ALDOKETO_REDUCTASE_2"/>
    <property type="match status" value="1"/>
</dbReference>
<evidence type="ECO:0000259" key="7">
    <source>
        <dbReference type="Pfam" id="PF00248"/>
    </source>
</evidence>
<dbReference type="InterPro" id="IPR018170">
    <property type="entry name" value="Aldo/ket_reductase_CS"/>
</dbReference>
<evidence type="ECO:0000256" key="4">
    <source>
        <dbReference type="PIRSR" id="PIRSR000097-1"/>
    </source>
</evidence>
<evidence type="ECO:0000256" key="3">
    <source>
        <dbReference type="ARBA" id="ARBA00023002"/>
    </source>
</evidence>
<keyword evidence="2" id="KW-0521">NADP</keyword>
<dbReference type="PROSITE" id="PS00063">
    <property type="entry name" value="ALDOKETO_REDUCTASE_3"/>
    <property type="match status" value="1"/>
</dbReference>
<comment type="similarity">
    <text evidence="1">Belongs to the aldo/keto reductase family.</text>
</comment>
<dbReference type="PRINTS" id="PR00069">
    <property type="entry name" value="ALDKETRDTASE"/>
</dbReference>
<dbReference type="Proteomes" id="UP000440578">
    <property type="component" value="Unassembled WGS sequence"/>
</dbReference>
<dbReference type="FunFam" id="3.20.20.100:FF:000006">
    <property type="entry name" value="Aldo-keto reductase family 1 member A1"/>
    <property type="match status" value="1"/>
</dbReference>
<comment type="caution">
    <text evidence="8">The sequence shown here is derived from an EMBL/GenBank/DDBJ whole genome shotgun (WGS) entry which is preliminary data.</text>
</comment>